<name>A0AAD9P1B9_RIDPI</name>
<dbReference type="InterPro" id="IPR058727">
    <property type="entry name" value="Helical_Vwde"/>
</dbReference>
<reference evidence="7" key="1">
    <citation type="journal article" date="2023" name="Mol. Biol. Evol.">
        <title>Third-Generation Sequencing Reveals the Adaptive Role of the Epigenome in Three Deep-Sea Polychaetes.</title>
        <authorList>
            <person name="Perez M."/>
            <person name="Aroh O."/>
            <person name="Sun Y."/>
            <person name="Lan Y."/>
            <person name="Juniper S.K."/>
            <person name="Young C.R."/>
            <person name="Angers B."/>
            <person name="Qian P.Y."/>
        </authorList>
    </citation>
    <scope>NUCLEOTIDE SEQUENCE</scope>
    <source>
        <strain evidence="7">R07B-5</strain>
    </source>
</reference>
<dbReference type="InterPro" id="IPR036383">
    <property type="entry name" value="TSP1_rpt_sf"/>
</dbReference>
<evidence type="ECO:0000256" key="1">
    <source>
        <dbReference type="ARBA" id="ARBA00022729"/>
    </source>
</evidence>
<feature type="domain" description="VWFD" evidence="6">
    <location>
        <begin position="194"/>
        <end position="370"/>
    </location>
</feature>
<dbReference type="InterPro" id="IPR050969">
    <property type="entry name" value="Dev_Signal_Modulators"/>
</dbReference>
<dbReference type="GO" id="GO:0005576">
    <property type="term" value="C:extracellular region"/>
    <property type="evidence" value="ECO:0007669"/>
    <property type="project" value="TreeGrafter"/>
</dbReference>
<dbReference type="GO" id="GO:0009986">
    <property type="term" value="C:cell surface"/>
    <property type="evidence" value="ECO:0007669"/>
    <property type="project" value="TreeGrafter"/>
</dbReference>
<evidence type="ECO:0000256" key="3">
    <source>
        <dbReference type="ARBA" id="ARBA00023157"/>
    </source>
</evidence>
<dbReference type="PANTHER" id="PTHR14949:SF51">
    <property type="entry name" value="VON WILLEBRAND FACTOR D AND EGF DOMAIN-CONTAINING PROTEIN"/>
    <property type="match status" value="1"/>
</dbReference>
<proteinExistence type="predicted"/>
<feature type="region of interest" description="Disordered" evidence="4">
    <location>
        <begin position="431"/>
        <end position="463"/>
    </location>
</feature>
<dbReference type="InterPro" id="IPR000884">
    <property type="entry name" value="TSP1_rpt"/>
</dbReference>
<dbReference type="PANTHER" id="PTHR14949">
    <property type="entry name" value="EGF-LIKE-DOMAIN, MULTIPLE 7, 8"/>
    <property type="match status" value="1"/>
</dbReference>
<feature type="compositionally biased region" description="Basic and acidic residues" evidence="4">
    <location>
        <begin position="441"/>
        <end position="450"/>
    </location>
</feature>
<evidence type="ECO:0000256" key="2">
    <source>
        <dbReference type="ARBA" id="ARBA00022837"/>
    </source>
</evidence>
<dbReference type="Pfam" id="PF26129">
    <property type="entry name" value="Vwde"/>
    <property type="match status" value="1"/>
</dbReference>
<keyword evidence="3" id="KW-1015">Disulfide bond</keyword>
<dbReference type="Gene3D" id="2.20.100.10">
    <property type="entry name" value="Thrombospondin type-1 (TSP1) repeat"/>
    <property type="match status" value="1"/>
</dbReference>
<organism evidence="7 8">
    <name type="scientific">Ridgeia piscesae</name>
    <name type="common">Tubeworm</name>
    <dbReference type="NCBI Taxonomy" id="27915"/>
    <lineage>
        <taxon>Eukaryota</taxon>
        <taxon>Metazoa</taxon>
        <taxon>Spiralia</taxon>
        <taxon>Lophotrochozoa</taxon>
        <taxon>Annelida</taxon>
        <taxon>Polychaeta</taxon>
        <taxon>Sedentaria</taxon>
        <taxon>Canalipalpata</taxon>
        <taxon>Sabellida</taxon>
        <taxon>Siboglinidae</taxon>
        <taxon>Ridgeia</taxon>
    </lineage>
</organism>
<keyword evidence="5" id="KW-0812">Transmembrane</keyword>
<dbReference type="Pfam" id="PF00090">
    <property type="entry name" value="TSP_1"/>
    <property type="match status" value="1"/>
</dbReference>
<evidence type="ECO:0000256" key="5">
    <source>
        <dbReference type="SAM" id="Phobius"/>
    </source>
</evidence>
<gene>
    <name evidence="7" type="ORF">NP493_206g05024</name>
</gene>
<keyword evidence="2" id="KW-0106">Calcium</keyword>
<evidence type="ECO:0000256" key="4">
    <source>
        <dbReference type="SAM" id="MobiDB-lite"/>
    </source>
</evidence>
<keyword evidence="5" id="KW-1133">Transmembrane helix</keyword>
<comment type="caution">
    <text evidence="7">The sequence shown here is derived from an EMBL/GenBank/DDBJ whole genome shotgun (WGS) entry which is preliminary data.</text>
</comment>
<keyword evidence="8" id="KW-1185">Reference proteome</keyword>
<feature type="compositionally biased region" description="Acidic residues" evidence="4">
    <location>
        <begin position="451"/>
        <end position="463"/>
    </location>
</feature>
<dbReference type="SMART" id="SM00209">
    <property type="entry name" value="TSP1"/>
    <property type="match status" value="1"/>
</dbReference>
<accession>A0AAD9P1B9</accession>
<evidence type="ECO:0000313" key="8">
    <source>
        <dbReference type="Proteomes" id="UP001209878"/>
    </source>
</evidence>
<dbReference type="GO" id="GO:0005102">
    <property type="term" value="F:signaling receptor binding"/>
    <property type="evidence" value="ECO:0007669"/>
    <property type="project" value="TreeGrafter"/>
</dbReference>
<dbReference type="InterPro" id="IPR001846">
    <property type="entry name" value="VWF_type-D"/>
</dbReference>
<sequence>MITAEFYVEIYFVEPQVLFTNVTLTPPVVEHNFVHFYCEFDYLGKVPSVDNGARFEVSFYFDHVRLPEATVVVSAPARRVNMQEKWLRGNLGKSLSCGVRSYWAFKPDTKSQEQISNSYFAGILVQPSRLVVRERDDTPQRVFLKSTLPVACKSAQHHGRCEITVRIVTPRRLVATQSGALSAIGYLQCKYRISKDSWNESVHLAYNTSEPLEVMVKRDPYVNDRGYDILHRIGEFVLWKSNSPRIFEAWFVACTCGVAVREGNTVLAVDMCAGKIESTPRPKVTQVSDGKLRGASVTRDVAGTSFSMDVHDWGMNVYAYAPSEDINKTEGLCGTFDGDTSNDMRLRGSGRLGKLDEFIESWRIPKGDSLFDNPTLGGEAPQRHVQFCKCLGGKSISCDWRQQVDTQIDYGKPDIPVAPLLRKKNWDELNSPSRRKRGLRVRREAGKSEEYTDDVDEDEGDGDFDYGLKELPRRTFSWPTPGGITLAFARSYCEMILKNATAYKACSQVPGVNVLDPLDRCVDDIRDSLQSCVVFAEYDGADCSLYKNRPPRLRYLTNGGMCDVTQRPCRKVRVIARGIKDSPSLVCLVRHVAIGDAGITSVADEATLWNATMISINEVACSLPPSPVSLTPVAGVTPRPVHGLRVAVSNDGERFSDEQLLVVYDSTCLTCNNSGSCTRKERSCLIGGQCFEEKEANPQNWCEYCDPTASESSFTRREGNQKPTFLTPTTVVKVVGEDLVMSIMAEDPEGRPVSYNLDFTTDPEITVNASGLLRWPSHRKGTKMIELFFKIAGTKQRGSLCDVIAPLSAPNRTREGAAGTWEDWGVWSDCSKPCDYGLMIRRRTCERLPCSGLGSETRECNLFNCPENGKEKTEGVVLVIRDTTIAQVRVHEQDVLSLAAQAVNDYCVQRPGRCCRDVAGVESRSSSDHFIPPHILQLPGEALQSAETTMSPVNSGQGAWPKTVVLSITAVIVVICLIVVVAVCVVITARRRRSMNNTIQLHEPGECQFDTMRGLDAESLDVHFEPNDNSGRPVYSACSPTAPAGSKFPRGPMRMSTRASNVLAWKLFESKD</sequence>
<keyword evidence="1" id="KW-0732">Signal</keyword>
<protein>
    <recommendedName>
        <fullName evidence="6">VWFD domain-containing protein</fullName>
    </recommendedName>
</protein>
<dbReference type="AlphaFoldDB" id="A0AAD9P1B9"/>
<dbReference type="SUPFAM" id="SSF82895">
    <property type="entry name" value="TSP-1 type 1 repeat"/>
    <property type="match status" value="1"/>
</dbReference>
<keyword evidence="5" id="KW-0472">Membrane</keyword>
<evidence type="ECO:0000313" key="7">
    <source>
        <dbReference type="EMBL" id="KAK2186323.1"/>
    </source>
</evidence>
<dbReference type="PROSITE" id="PS51233">
    <property type="entry name" value="VWFD"/>
    <property type="match status" value="1"/>
</dbReference>
<feature type="transmembrane region" description="Helical" evidence="5">
    <location>
        <begin position="964"/>
        <end position="987"/>
    </location>
</feature>
<dbReference type="EMBL" id="JAODUO010000205">
    <property type="protein sequence ID" value="KAK2186323.1"/>
    <property type="molecule type" value="Genomic_DNA"/>
</dbReference>
<dbReference type="PROSITE" id="PS50092">
    <property type="entry name" value="TSP1"/>
    <property type="match status" value="1"/>
</dbReference>
<dbReference type="Proteomes" id="UP001209878">
    <property type="component" value="Unassembled WGS sequence"/>
</dbReference>
<evidence type="ECO:0000259" key="6">
    <source>
        <dbReference type="PROSITE" id="PS51233"/>
    </source>
</evidence>
<dbReference type="Pfam" id="PF00094">
    <property type="entry name" value="VWD"/>
    <property type="match status" value="1"/>
</dbReference>